<evidence type="ECO:0000259" key="10">
    <source>
        <dbReference type="PROSITE" id="PS50825"/>
    </source>
</evidence>
<evidence type="ECO:0000256" key="5">
    <source>
        <dbReference type="ARBA" id="ARBA00022825"/>
    </source>
</evidence>
<reference evidence="11 12" key="1">
    <citation type="journal article" date="2010" name="Int. J. Syst. Evol. Microbiol.">
        <title>Thiohalobacter thiocyanaticus gen. nov., sp. nov., a moderately halophilic, sulfur-oxidizing gammaproteobacterium from hypersaline lakes, that utilizes thiocyanate.</title>
        <authorList>
            <person name="Sorokin D.Y."/>
            <person name="Kovaleva O.L."/>
            <person name="Tourova T.P."/>
            <person name="Muyzer G."/>
        </authorList>
    </citation>
    <scope>NUCLEOTIDE SEQUENCE [LARGE SCALE GENOMIC DNA]</scope>
    <source>
        <strain evidence="11 12">Hrh1</strain>
    </source>
</reference>
<dbReference type="AlphaFoldDB" id="A0A426QH43"/>
<feature type="compositionally biased region" description="Acidic residues" evidence="8">
    <location>
        <begin position="933"/>
        <end position="944"/>
    </location>
</feature>
<organism evidence="11 12">
    <name type="scientific">Thiohalobacter thiocyanaticus</name>
    <dbReference type="NCBI Taxonomy" id="585455"/>
    <lineage>
        <taxon>Bacteria</taxon>
        <taxon>Pseudomonadati</taxon>
        <taxon>Pseudomonadota</taxon>
        <taxon>Gammaproteobacteria</taxon>
        <taxon>Thiohalobacterales</taxon>
        <taxon>Thiohalobacteraceae</taxon>
        <taxon>Thiohalobacter</taxon>
    </lineage>
</organism>
<dbReference type="InterPro" id="IPR022398">
    <property type="entry name" value="Peptidase_S8_His-AS"/>
</dbReference>
<dbReference type="PROSITE" id="PS50825">
    <property type="entry name" value="HYR"/>
    <property type="match status" value="2"/>
</dbReference>
<dbReference type="InterPro" id="IPR038081">
    <property type="entry name" value="CalX-like_sf"/>
</dbReference>
<dbReference type="EMBL" id="QZMU01000001">
    <property type="protein sequence ID" value="RRQ21050.1"/>
    <property type="molecule type" value="Genomic_DNA"/>
</dbReference>
<dbReference type="InterPro" id="IPR023828">
    <property type="entry name" value="Peptidase_S8_Ser-AS"/>
</dbReference>
<feature type="domain" description="HYR" evidence="10">
    <location>
        <begin position="405"/>
        <end position="483"/>
    </location>
</feature>
<feature type="compositionally biased region" description="Low complexity" evidence="8">
    <location>
        <begin position="1144"/>
        <end position="1158"/>
    </location>
</feature>
<comment type="similarity">
    <text evidence="1 6 7">Belongs to the peptidase S8 family.</text>
</comment>
<accession>A0A426QH43</accession>
<dbReference type="Pfam" id="PF02494">
    <property type="entry name" value="HYR"/>
    <property type="match status" value="2"/>
</dbReference>
<dbReference type="OrthoDB" id="9790784at2"/>
<evidence type="ECO:0000256" key="3">
    <source>
        <dbReference type="ARBA" id="ARBA00022737"/>
    </source>
</evidence>
<feature type="domain" description="HYR" evidence="10">
    <location>
        <begin position="561"/>
        <end position="639"/>
    </location>
</feature>
<proteinExistence type="inferred from homology"/>
<dbReference type="SUPFAM" id="SSF52743">
    <property type="entry name" value="Subtilisin-like"/>
    <property type="match status" value="1"/>
</dbReference>
<dbReference type="InterPro" id="IPR003410">
    <property type="entry name" value="HYR_dom"/>
</dbReference>
<feature type="compositionally biased region" description="Gly residues" evidence="8">
    <location>
        <begin position="1159"/>
        <end position="1168"/>
    </location>
</feature>
<dbReference type="PANTHER" id="PTHR43806">
    <property type="entry name" value="PEPTIDASE S8"/>
    <property type="match status" value="1"/>
</dbReference>
<keyword evidence="12" id="KW-1185">Reference proteome</keyword>
<dbReference type="InterPro" id="IPR036852">
    <property type="entry name" value="Peptidase_S8/S53_dom_sf"/>
</dbReference>
<dbReference type="PANTHER" id="PTHR43806:SF11">
    <property type="entry name" value="CEREVISIN-RELATED"/>
    <property type="match status" value="1"/>
</dbReference>
<dbReference type="InterPro" id="IPR053784">
    <property type="entry name" value="Choice_anch_U_dom"/>
</dbReference>
<dbReference type="RefSeq" id="WP_125180262.1">
    <property type="nucleotide sequence ID" value="NZ_QZMU01000001.1"/>
</dbReference>
<feature type="region of interest" description="Disordered" evidence="8">
    <location>
        <begin position="622"/>
        <end position="650"/>
    </location>
</feature>
<evidence type="ECO:0000256" key="7">
    <source>
        <dbReference type="RuleBase" id="RU003355"/>
    </source>
</evidence>
<evidence type="ECO:0000313" key="12">
    <source>
        <dbReference type="Proteomes" id="UP000287798"/>
    </source>
</evidence>
<evidence type="ECO:0000313" key="11">
    <source>
        <dbReference type="EMBL" id="RRQ21050.1"/>
    </source>
</evidence>
<dbReference type="PROSITE" id="PS00137">
    <property type="entry name" value="SUBTILASE_HIS"/>
    <property type="match status" value="1"/>
</dbReference>
<feature type="chain" id="PRO_5019025863" evidence="9">
    <location>
        <begin position="34"/>
        <end position="1198"/>
    </location>
</feature>
<evidence type="ECO:0000256" key="8">
    <source>
        <dbReference type="SAM" id="MobiDB-lite"/>
    </source>
</evidence>
<evidence type="ECO:0000256" key="1">
    <source>
        <dbReference type="ARBA" id="ARBA00011073"/>
    </source>
</evidence>
<evidence type="ECO:0000256" key="9">
    <source>
        <dbReference type="SAM" id="SignalP"/>
    </source>
</evidence>
<dbReference type="InterPro" id="IPR000209">
    <property type="entry name" value="Peptidase_S8/S53_dom"/>
</dbReference>
<feature type="active site" description="Charge relay system" evidence="6">
    <location>
        <position position="340"/>
    </location>
</feature>
<dbReference type="NCBIfam" id="NF033191">
    <property type="entry name" value="JDVT-CTERM"/>
    <property type="match status" value="1"/>
</dbReference>
<evidence type="ECO:0000256" key="2">
    <source>
        <dbReference type="ARBA" id="ARBA00022670"/>
    </source>
</evidence>
<comment type="caution">
    <text evidence="11">The sequence shown here is derived from an EMBL/GenBank/DDBJ whole genome shotgun (WGS) entry which is preliminary data.</text>
</comment>
<feature type="signal peptide" evidence="9">
    <location>
        <begin position="1"/>
        <end position="33"/>
    </location>
</feature>
<dbReference type="Pfam" id="PF00082">
    <property type="entry name" value="Peptidase_S8"/>
    <property type="match status" value="1"/>
</dbReference>
<dbReference type="PRINTS" id="PR00723">
    <property type="entry name" value="SUBTILISIN"/>
</dbReference>
<dbReference type="GO" id="GO:0004252">
    <property type="term" value="F:serine-type endopeptidase activity"/>
    <property type="evidence" value="ECO:0007669"/>
    <property type="project" value="UniProtKB-UniRule"/>
</dbReference>
<dbReference type="Gene3D" id="2.60.40.2030">
    <property type="match status" value="1"/>
</dbReference>
<feature type="region of interest" description="Disordered" evidence="8">
    <location>
        <begin position="1122"/>
        <end position="1168"/>
    </location>
</feature>
<keyword evidence="4 6" id="KW-0378">Hydrolase</keyword>
<dbReference type="SUPFAM" id="SSF141072">
    <property type="entry name" value="CalX-like"/>
    <property type="match status" value="1"/>
</dbReference>
<keyword evidence="3" id="KW-0677">Repeat</keyword>
<feature type="region of interest" description="Disordered" evidence="8">
    <location>
        <begin position="919"/>
        <end position="958"/>
    </location>
</feature>
<keyword evidence="2 6" id="KW-0645">Protease</keyword>
<dbReference type="PROSITE" id="PS00138">
    <property type="entry name" value="SUBTILASE_SER"/>
    <property type="match status" value="1"/>
</dbReference>
<keyword evidence="9" id="KW-0732">Signal</keyword>
<evidence type="ECO:0000256" key="4">
    <source>
        <dbReference type="ARBA" id="ARBA00022801"/>
    </source>
</evidence>
<dbReference type="NCBIfam" id="NF041766">
    <property type="entry name" value="choice_anch_U"/>
    <property type="match status" value="1"/>
</dbReference>
<dbReference type="PROSITE" id="PS00136">
    <property type="entry name" value="SUBTILASE_ASP"/>
    <property type="match status" value="1"/>
</dbReference>
<feature type="active site" description="Charge relay system" evidence="6">
    <location>
        <position position="188"/>
    </location>
</feature>
<dbReference type="InterPro" id="IPR013783">
    <property type="entry name" value="Ig-like_fold"/>
</dbReference>
<dbReference type="InterPro" id="IPR050131">
    <property type="entry name" value="Peptidase_S8_subtilisin-like"/>
</dbReference>
<sequence length="1198" mass="122277">MPLIPGSAPRPRLPALFLLLLAFACLSRTPLTAAELGASTPPQTVEGQIIVRAADGVSALEFADIVGFYDARLREHIDPINTRVLHVPAGIEQAIVQELGQDPGIVFAERDMKLGIESLTPNDPKYADQWHLHSFESERAWRYSQGSGITVAVLDTGVHGAHPDFGNRVLAGWNAVDQGTDSSDINGHGTKVAGVIAAVTDNGIGVASIAPQTRILPIRVSNDSDGGAYLSDIARGLTYAADAGADVANISYNVSSSSSVASAAEYMRDRGGVVVVAAGNDGIDPGYSDSPAMITVSATTSSDSLASWSNFGAYVDVSAPGQGIWTLNRNDGYSTASGTSFASPATAGVVALIMAADPDLSPAEVETLLETHADDLGSTGWDPQYGHGRVNAGRVTEQAAGGDTPDTQPPVVTAPAAVTVEATGALTGVTLGSASAHDDIDGNLNAVPDTTGPFPVGSHSVTWTATDSAGNTGSAIQSVTVQDTTAPEVQAPADLTVQSTGDAVAVDLGSASASDRVDGSLSASADNIGPFALGTHTVTWTATDAAGNSGSDTQTVVVTLSDVTAPVVSAPPDILIEASGSLTAVALGSASAVDNIDGSLSASPNRSGPFPVGSHTVTWTATDSAGNTGSATQTVSVQDTTPPSLNPPATRTLDATGYLTNVNLKAPTATDLVDGDITAVADRIGPFTSGRHNITWTATDAAGNSRQVVQTLKVRPLAEFELDQEAGEGDTVEVRVQLSGDAADYPVRLPYRVGGSATPGQDHDASDGELVIRTGRSATLSFNVVDEQAVGEGDETVTFTLDTPDNAALGGRASHTVTLREQNLPPRAELEVRQDGQPTSTVYASAGQVRVTARVEDANPDDSHTYDWSLTDASLVSTSGVAGEEYSFDPQQLAPGIYILRLTVTDDGSPAEAVTVQTSVQVASRPPALNANEDSDNDGIDDASEGTGDSKGNGIPDYLDALPDRHVLQSRARVADRDLLVTEAGLRLRLGTTALAAGRHAAGVSATDIVNHGSASGTAAVAADDARRYPGGLFDFELTGLSQAGQSVQVVVPQLAPIPAGGVYRKYLSDQGWQEFVIDARNRLASAPGGKGSCPSPSSPAWREGLNAGDLCVRLTLEDGGPNDADGRANGQILDPGGVAAPASSGGSSSSSNNLSSSEGGGGGGCSLGGRSSQDPLFPLLALFAAAGLLRRGCRAQG</sequence>
<dbReference type="GO" id="GO:0006508">
    <property type="term" value="P:proteolysis"/>
    <property type="evidence" value="ECO:0007669"/>
    <property type="project" value="UniProtKB-KW"/>
</dbReference>
<evidence type="ECO:0000256" key="6">
    <source>
        <dbReference type="PROSITE-ProRule" id="PRU01240"/>
    </source>
</evidence>
<protein>
    <submittedName>
        <fullName evidence="11">HYR domain-containing protein</fullName>
    </submittedName>
</protein>
<dbReference type="InterPro" id="IPR023827">
    <property type="entry name" value="Peptidase_S8_Asp-AS"/>
</dbReference>
<name>A0A426QH43_9GAMM</name>
<dbReference type="InterPro" id="IPR015500">
    <property type="entry name" value="Peptidase_S8_subtilisin-rel"/>
</dbReference>
<keyword evidence="5 6" id="KW-0720">Serine protease</keyword>
<dbReference type="Gene3D" id="2.60.40.10">
    <property type="entry name" value="Immunoglobulins"/>
    <property type="match status" value="4"/>
</dbReference>
<dbReference type="Proteomes" id="UP000287798">
    <property type="component" value="Unassembled WGS sequence"/>
</dbReference>
<dbReference type="PROSITE" id="PS51892">
    <property type="entry name" value="SUBTILASE"/>
    <property type="match status" value="1"/>
</dbReference>
<feature type="active site" description="Charge relay system" evidence="6">
    <location>
        <position position="155"/>
    </location>
</feature>
<gene>
    <name evidence="11" type="ORF">D6C00_03095</name>
</gene>
<dbReference type="Gene3D" id="3.40.50.200">
    <property type="entry name" value="Peptidase S8/S53 domain"/>
    <property type="match status" value="1"/>
</dbReference>
<feature type="compositionally biased region" description="Polar residues" evidence="8">
    <location>
        <begin position="622"/>
        <end position="649"/>
    </location>
</feature>